<evidence type="ECO:0000313" key="1">
    <source>
        <dbReference type="EMBL" id="SMY24299.1"/>
    </source>
</evidence>
<name>A0A1Y6LKW8_ZYMTR</name>
<protein>
    <submittedName>
        <fullName evidence="1">Uncharacterized protein</fullName>
    </submittedName>
</protein>
<sequence length="210" mass="24703">MRAAAEKLKSRCDGYEPIWIRTHYSDEGRHQVTCRRELDWVDLGERLYEDSIILSDARYYDVNSWQHLLDVLPEIVVDQSLDARVPYLDPRYDPVKRRREFELEFMEESDQEEKITLLDQQQFVSVDRFVIIEDSEMYAFDPPRFHGLWLDDYGNMVRQDRITAEDVCEFLIMAEEGAGSEQDQWRKASIGRKYVHGAEHGSPFATSAGE</sequence>
<evidence type="ECO:0000313" key="2">
    <source>
        <dbReference type="Proteomes" id="UP000215453"/>
    </source>
</evidence>
<proteinExistence type="predicted"/>
<dbReference type="EMBL" id="LT882680">
    <property type="protein sequence ID" value="SMY24299.1"/>
    <property type="molecule type" value="Genomic_DNA"/>
</dbReference>
<organism evidence="1 2">
    <name type="scientific">Zymoseptoria tritici ST99CH_1A5</name>
    <dbReference type="NCBI Taxonomy" id="1276529"/>
    <lineage>
        <taxon>Eukaryota</taxon>
        <taxon>Fungi</taxon>
        <taxon>Dikarya</taxon>
        <taxon>Ascomycota</taxon>
        <taxon>Pezizomycotina</taxon>
        <taxon>Dothideomycetes</taxon>
        <taxon>Dothideomycetidae</taxon>
        <taxon>Mycosphaerellales</taxon>
        <taxon>Mycosphaerellaceae</taxon>
        <taxon>Zymoseptoria</taxon>
    </lineage>
</organism>
<accession>A0A1Y6LKW8</accession>
<gene>
    <name evidence="1" type="ORF">ZT1A5_G5740</name>
</gene>
<reference evidence="1 2" key="1">
    <citation type="submission" date="2016-10" db="EMBL/GenBank/DDBJ databases">
        <authorList>
            <person name="Varghese N."/>
        </authorList>
    </citation>
    <scope>NUCLEOTIDE SEQUENCE [LARGE SCALE GENOMIC DNA]</scope>
</reference>
<dbReference type="AlphaFoldDB" id="A0A1Y6LKW8"/>
<dbReference type="Proteomes" id="UP000215453">
    <property type="component" value="Chromosome 5"/>
</dbReference>